<reference evidence="1 2" key="1">
    <citation type="submission" date="2019-11" db="EMBL/GenBank/DDBJ databases">
        <title>Whole genome sequence of Oryza granulata.</title>
        <authorList>
            <person name="Li W."/>
        </authorList>
    </citation>
    <scope>NUCLEOTIDE SEQUENCE [LARGE SCALE GENOMIC DNA]</scope>
    <source>
        <strain evidence="2">cv. Menghai</strain>
        <tissue evidence="1">Leaf</tissue>
    </source>
</reference>
<evidence type="ECO:0000313" key="2">
    <source>
        <dbReference type="Proteomes" id="UP000479710"/>
    </source>
</evidence>
<dbReference type="EMBL" id="SPHZ02000004">
    <property type="protein sequence ID" value="KAF0922261.1"/>
    <property type="molecule type" value="Genomic_DNA"/>
</dbReference>
<gene>
    <name evidence="1" type="ORF">E2562_030034</name>
</gene>
<dbReference type="Proteomes" id="UP000479710">
    <property type="component" value="Unassembled WGS sequence"/>
</dbReference>
<name>A0A6G1EC67_9ORYZ</name>
<comment type="caution">
    <text evidence="1">The sequence shown here is derived from an EMBL/GenBank/DDBJ whole genome shotgun (WGS) entry which is preliminary data.</text>
</comment>
<accession>A0A6G1EC67</accession>
<proteinExistence type="predicted"/>
<organism evidence="1 2">
    <name type="scientific">Oryza meyeriana var. granulata</name>
    <dbReference type="NCBI Taxonomy" id="110450"/>
    <lineage>
        <taxon>Eukaryota</taxon>
        <taxon>Viridiplantae</taxon>
        <taxon>Streptophyta</taxon>
        <taxon>Embryophyta</taxon>
        <taxon>Tracheophyta</taxon>
        <taxon>Spermatophyta</taxon>
        <taxon>Magnoliopsida</taxon>
        <taxon>Liliopsida</taxon>
        <taxon>Poales</taxon>
        <taxon>Poaceae</taxon>
        <taxon>BOP clade</taxon>
        <taxon>Oryzoideae</taxon>
        <taxon>Oryzeae</taxon>
        <taxon>Oryzinae</taxon>
        <taxon>Oryza</taxon>
        <taxon>Oryza meyeriana</taxon>
    </lineage>
</organism>
<keyword evidence="2" id="KW-1185">Reference proteome</keyword>
<evidence type="ECO:0000313" key="1">
    <source>
        <dbReference type="EMBL" id="KAF0922261.1"/>
    </source>
</evidence>
<sequence length="130" mass="13911">MAPPSIHGQIDRPGEGEVVAEGQLQTFVSSSLGCRLLGEPPLVTLLRCRRQFSSSLADASPCSCPWVAAVPITVVERVKEGGDEAEPGGRGCIYHFFLSCWNCMQICDDADPNDRVAANDVCVVVDHPSP</sequence>
<dbReference type="AlphaFoldDB" id="A0A6G1EC67"/>
<protein>
    <submittedName>
        <fullName evidence="1">Uncharacterized protein</fullName>
    </submittedName>
</protein>